<dbReference type="InterPro" id="IPR007523">
    <property type="entry name" value="NDUFAF3/AAMDC"/>
</dbReference>
<keyword evidence="2" id="KW-1185">Reference proteome</keyword>
<organism evidence="1 2">
    <name type="scientific">Ruegeria denitrificans</name>
    <dbReference type="NCBI Taxonomy" id="1715692"/>
    <lineage>
        <taxon>Bacteria</taxon>
        <taxon>Pseudomonadati</taxon>
        <taxon>Pseudomonadota</taxon>
        <taxon>Alphaproteobacteria</taxon>
        <taxon>Rhodobacterales</taxon>
        <taxon>Roseobacteraceae</taxon>
        <taxon>Ruegeria</taxon>
    </lineage>
</organism>
<dbReference type="CDD" id="cd00248">
    <property type="entry name" value="Mth938-like"/>
    <property type="match status" value="1"/>
</dbReference>
<dbReference type="PANTHER" id="PTHR21192:SF2">
    <property type="entry name" value="NADH DEHYDROGENASE [UBIQUINONE] 1 ALPHA SUBCOMPLEX ASSEMBLY FACTOR 3"/>
    <property type="match status" value="1"/>
</dbReference>
<dbReference type="SUPFAM" id="SSF64076">
    <property type="entry name" value="MTH938-like"/>
    <property type="match status" value="1"/>
</dbReference>
<dbReference type="InterPro" id="IPR036748">
    <property type="entry name" value="MTH938-like_sf"/>
</dbReference>
<dbReference type="OrthoDB" id="7351393at2"/>
<sequence>MRLNEISYTNAVPVDGYGPGFFRIGGQVYQGAVLTGPTGTATWGGYQDTTPLLELSDSVDVLFIGTGNEVNHISADLRAALENAGIGVEIMNSPAACRTYNVLLSEGRRVALALMPV</sequence>
<dbReference type="Pfam" id="PF04430">
    <property type="entry name" value="DUF498"/>
    <property type="match status" value="1"/>
</dbReference>
<dbReference type="Gene3D" id="3.40.1230.10">
    <property type="entry name" value="MTH938-like"/>
    <property type="match status" value="1"/>
</dbReference>
<name>A0A0P1IG71_9RHOB</name>
<evidence type="ECO:0000313" key="1">
    <source>
        <dbReference type="EMBL" id="CUJ89525.1"/>
    </source>
</evidence>
<dbReference type="PANTHER" id="PTHR21192">
    <property type="entry name" value="NUCLEAR PROTEIN E3-3"/>
    <property type="match status" value="1"/>
</dbReference>
<dbReference type="RefSeq" id="WP_058280642.1">
    <property type="nucleotide sequence ID" value="NZ_CYUD01000002.1"/>
</dbReference>
<proteinExistence type="predicted"/>
<dbReference type="Proteomes" id="UP000051260">
    <property type="component" value="Unassembled WGS sequence"/>
</dbReference>
<accession>A0A0P1IG71</accession>
<evidence type="ECO:0000313" key="2">
    <source>
        <dbReference type="Proteomes" id="UP000051260"/>
    </source>
</evidence>
<reference evidence="2" key="1">
    <citation type="submission" date="2015-09" db="EMBL/GenBank/DDBJ databases">
        <authorList>
            <person name="Rodrigo-Torres L."/>
            <person name="Arahal D.R."/>
        </authorList>
    </citation>
    <scope>NUCLEOTIDE SEQUENCE [LARGE SCALE GENOMIC DNA]</scope>
    <source>
        <strain evidence="2">CECT 5091</strain>
    </source>
</reference>
<dbReference type="EMBL" id="CYUD01000002">
    <property type="protein sequence ID" value="CUJ89525.1"/>
    <property type="molecule type" value="Genomic_DNA"/>
</dbReference>
<gene>
    <name evidence="1" type="ORF">RUE5091_00884</name>
</gene>
<protein>
    <submittedName>
        <fullName evidence="1">Uncharacterized protein</fullName>
    </submittedName>
</protein>
<dbReference type="AlphaFoldDB" id="A0A0P1IG71"/>
<dbReference type="STRING" id="1715692.RUE5091_00884"/>